<dbReference type="Proteomes" id="UP000783686">
    <property type="component" value="Unassembled WGS sequence"/>
</dbReference>
<evidence type="ECO:0000256" key="3">
    <source>
        <dbReference type="ARBA" id="ARBA00022448"/>
    </source>
</evidence>
<comment type="similarity">
    <text evidence="2">Belongs to the syntaxin family.</text>
</comment>
<dbReference type="EMBL" id="CAJFCW020000005">
    <property type="protein sequence ID" value="CAG9120658.1"/>
    <property type="molecule type" value="Genomic_DNA"/>
</dbReference>
<dbReference type="Gene3D" id="1.20.5.110">
    <property type="match status" value="1"/>
</dbReference>
<dbReference type="GO" id="GO:0006890">
    <property type="term" value="P:retrograde vesicle-mediated transport, Golgi to endoplasmic reticulum"/>
    <property type="evidence" value="ECO:0007669"/>
    <property type="project" value="TreeGrafter"/>
</dbReference>
<evidence type="ECO:0000256" key="8">
    <source>
        <dbReference type="ARBA" id="ARBA00023136"/>
    </source>
</evidence>
<proteinExistence type="inferred from homology"/>
<accession>A0A811LDZ4</accession>
<evidence type="ECO:0008006" key="13">
    <source>
        <dbReference type="Google" id="ProtNLM"/>
    </source>
</evidence>
<dbReference type="OrthoDB" id="342981at2759"/>
<dbReference type="GO" id="GO:0015031">
    <property type="term" value="P:protein transport"/>
    <property type="evidence" value="ECO:0007669"/>
    <property type="project" value="UniProtKB-KW"/>
</dbReference>
<organism evidence="11 12">
    <name type="scientific">Bursaphelenchus okinawaensis</name>
    <dbReference type="NCBI Taxonomy" id="465554"/>
    <lineage>
        <taxon>Eukaryota</taxon>
        <taxon>Metazoa</taxon>
        <taxon>Ecdysozoa</taxon>
        <taxon>Nematoda</taxon>
        <taxon>Chromadorea</taxon>
        <taxon>Rhabditida</taxon>
        <taxon>Tylenchina</taxon>
        <taxon>Tylenchomorpha</taxon>
        <taxon>Aphelenchoidea</taxon>
        <taxon>Aphelenchoididae</taxon>
        <taxon>Bursaphelenchus</taxon>
    </lineage>
</organism>
<comment type="caution">
    <text evidence="11">The sequence shown here is derived from an EMBL/GenBank/DDBJ whole genome shotgun (WGS) entry which is preliminary data.</text>
</comment>
<feature type="region of interest" description="Disordered" evidence="9">
    <location>
        <begin position="206"/>
        <end position="271"/>
    </location>
</feature>
<reference evidence="11" key="1">
    <citation type="submission" date="2020-09" db="EMBL/GenBank/DDBJ databases">
        <authorList>
            <person name="Kikuchi T."/>
        </authorList>
    </citation>
    <scope>NUCLEOTIDE SEQUENCE</scope>
    <source>
        <strain evidence="11">SH1</strain>
    </source>
</reference>
<keyword evidence="3" id="KW-0813">Transport</keyword>
<dbReference type="AlphaFoldDB" id="A0A811LDZ4"/>
<comment type="subcellular location">
    <subcellularLocation>
        <location evidence="1">Membrane</location>
        <topology evidence="1">Single-pass type IV membrane protein</topology>
    </subcellularLocation>
</comment>
<dbReference type="SUPFAM" id="SSF58038">
    <property type="entry name" value="SNARE fusion complex"/>
    <property type="match status" value="1"/>
</dbReference>
<evidence type="ECO:0000256" key="9">
    <source>
        <dbReference type="SAM" id="MobiDB-lite"/>
    </source>
</evidence>
<evidence type="ECO:0000256" key="2">
    <source>
        <dbReference type="ARBA" id="ARBA00009063"/>
    </source>
</evidence>
<evidence type="ECO:0000256" key="6">
    <source>
        <dbReference type="ARBA" id="ARBA00022989"/>
    </source>
</evidence>
<dbReference type="GO" id="GO:0005783">
    <property type="term" value="C:endoplasmic reticulum"/>
    <property type="evidence" value="ECO:0007669"/>
    <property type="project" value="TreeGrafter"/>
</dbReference>
<dbReference type="PANTHER" id="PTHR15959:SF0">
    <property type="entry name" value="SYNTAXIN-18"/>
    <property type="match status" value="1"/>
</dbReference>
<protein>
    <recommendedName>
        <fullName evidence="13">Syntaxin-18</fullName>
    </recommendedName>
</protein>
<evidence type="ECO:0000256" key="10">
    <source>
        <dbReference type="SAM" id="Phobius"/>
    </source>
</evidence>
<evidence type="ECO:0000256" key="5">
    <source>
        <dbReference type="ARBA" id="ARBA00022927"/>
    </source>
</evidence>
<evidence type="ECO:0000256" key="7">
    <source>
        <dbReference type="ARBA" id="ARBA00023054"/>
    </source>
</evidence>
<sequence>MDIDVALSDNTALFKARLKMLKMKGALKKTLDEETKVPNSDNFKLYAAHSRQIAQHIRELRDLVLEKRKSYLLSTVNVYGHDNFMSDSDRKQCDDDTETAMKQCSRLIRNLEVQVESDETLRREDEYLHLKAVAFMLSLYLENVCRIVSDLRASQLKKTQHLGKICRLGNLVDKFGPQIERMRRENERKRKELQLKKDELDQKLALKEQNGVRTGGSSVPGFGNENNGIKSEGSGKVKTEFDCTVKNDNSSKNGRSSTMNSENGTTVKQEATDDDFIDAKQEFSKQDDNSFGIRQRKQNQMDFEEEDKENYDTKVDPVFLAQLTVENDRIYDKFTQRTNEIEMIESQFAEVQKLQRTFAEKVVEQERDIEIIHDKTIHTLENLEQANDFIREAIKNSASRRVIALFCLIVLTLVLLFVDWYNA</sequence>
<dbReference type="EMBL" id="CAJFDH010000005">
    <property type="protein sequence ID" value="CAD5225285.1"/>
    <property type="molecule type" value="Genomic_DNA"/>
</dbReference>
<keyword evidence="7" id="KW-0175">Coiled coil</keyword>
<gene>
    <name evidence="11" type="ORF">BOKJ2_LOCUS11502</name>
</gene>
<keyword evidence="12" id="KW-1185">Reference proteome</keyword>
<dbReference type="PANTHER" id="PTHR15959">
    <property type="entry name" value="SYNTAXIN-18"/>
    <property type="match status" value="1"/>
</dbReference>
<feature type="compositionally biased region" description="Basic and acidic residues" evidence="9">
    <location>
        <begin position="233"/>
        <end position="245"/>
    </location>
</feature>
<evidence type="ECO:0000313" key="12">
    <source>
        <dbReference type="Proteomes" id="UP000614601"/>
    </source>
</evidence>
<keyword evidence="6 10" id="KW-1133">Transmembrane helix</keyword>
<dbReference type="GO" id="GO:0031201">
    <property type="term" value="C:SNARE complex"/>
    <property type="evidence" value="ECO:0007669"/>
    <property type="project" value="TreeGrafter"/>
</dbReference>
<evidence type="ECO:0000256" key="4">
    <source>
        <dbReference type="ARBA" id="ARBA00022692"/>
    </source>
</evidence>
<name>A0A811LDZ4_9BILA</name>
<feature type="compositionally biased region" description="Polar residues" evidence="9">
    <location>
        <begin position="246"/>
        <end position="269"/>
    </location>
</feature>
<keyword evidence="8 10" id="KW-0472">Membrane</keyword>
<evidence type="ECO:0000256" key="1">
    <source>
        <dbReference type="ARBA" id="ARBA00004211"/>
    </source>
</evidence>
<evidence type="ECO:0000313" key="11">
    <source>
        <dbReference type="EMBL" id="CAD5225285.1"/>
    </source>
</evidence>
<keyword evidence="4 10" id="KW-0812">Transmembrane</keyword>
<keyword evidence="5" id="KW-0653">Protein transport</keyword>
<dbReference type="Proteomes" id="UP000614601">
    <property type="component" value="Unassembled WGS sequence"/>
</dbReference>
<feature type="transmembrane region" description="Helical" evidence="10">
    <location>
        <begin position="402"/>
        <end position="421"/>
    </location>
</feature>